<feature type="region of interest" description="Disordered" evidence="1">
    <location>
        <begin position="110"/>
        <end position="144"/>
    </location>
</feature>
<organism evidence="2 3">
    <name type="scientific">Permianibacter aggregans</name>
    <dbReference type="NCBI Taxonomy" id="1510150"/>
    <lineage>
        <taxon>Bacteria</taxon>
        <taxon>Pseudomonadati</taxon>
        <taxon>Pseudomonadota</taxon>
        <taxon>Gammaproteobacteria</taxon>
        <taxon>Pseudomonadales</taxon>
        <taxon>Pseudomonadaceae</taxon>
        <taxon>Permianibacter</taxon>
    </lineage>
</organism>
<feature type="compositionally biased region" description="Polar residues" evidence="1">
    <location>
        <begin position="110"/>
        <end position="133"/>
    </location>
</feature>
<accession>A0A4R6UEI4</accession>
<keyword evidence="3" id="KW-1185">Reference proteome</keyword>
<reference evidence="2 3" key="1">
    <citation type="submission" date="2019-03" db="EMBL/GenBank/DDBJ databases">
        <title>Genomic Encyclopedia of Type Strains, Phase IV (KMG-IV): sequencing the most valuable type-strain genomes for metagenomic binning, comparative biology and taxonomic classification.</title>
        <authorList>
            <person name="Goeker M."/>
        </authorList>
    </citation>
    <scope>NUCLEOTIDE SEQUENCE [LARGE SCALE GENOMIC DNA]</scope>
    <source>
        <strain evidence="2 3">DSM 103792</strain>
    </source>
</reference>
<evidence type="ECO:0000313" key="3">
    <source>
        <dbReference type="Proteomes" id="UP000295375"/>
    </source>
</evidence>
<dbReference type="AlphaFoldDB" id="A0A4R6UEI4"/>
<comment type="caution">
    <text evidence="2">The sequence shown here is derived from an EMBL/GenBank/DDBJ whole genome shotgun (WGS) entry which is preliminary data.</text>
</comment>
<protein>
    <submittedName>
        <fullName evidence="2">Gliding motility-associated protein GldC</fullName>
    </submittedName>
</protein>
<evidence type="ECO:0000256" key="1">
    <source>
        <dbReference type="SAM" id="MobiDB-lite"/>
    </source>
</evidence>
<dbReference type="InterPro" id="IPR019854">
    <property type="entry name" value="Motility-assoc_prot_GldC"/>
</dbReference>
<dbReference type="RefSeq" id="WP_133593227.1">
    <property type="nucleotide sequence ID" value="NZ_CP037953.1"/>
</dbReference>
<sequence length="144" mass="15772">MSERLAEIGIAIKLNAAHLPTSIQWSASDAGFAGWRDCNTINVTLWDSEQQQLSAISLWTLETPLLDMYAFLSESLAQLADTCQRATHDAELTRIIADCAHQASVHVQRTLQAQSTESQSIGSQPTESNSTKQKQNEPEGELSS</sequence>
<dbReference type="Proteomes" id="UP000295375">
    <property type="component" value="Unassembled WGS sequence"/>
</dbReference>
<proteinExistence type="predicted"/>
<dbReference type="OrthoDB" id="893422at2"/>
<dbReference type="Pfam" id="PF19937">
    <property type="entry name" value="GldC-like"/>
    <property type="match status" value="1"/>
</dbReference>
<gene>
    <name evidence="2" type="ORF">EV696_12444</name>
</gene>
<evidence type="ECO:0000313" key="2">
    <source>
        <dbReference type="EMBL" id="TDQ44562.1"/>
    </source>
</evidence>
<name>A0A4R6UEI4_9GAMM</name>
<dbReference type="EMBL" id="SNYM01000024">
    <property type="protein sequence ID" value="TDQ44562.1"/>
    <property type="molecule type" value="Genomic_DNA"/>
</dbReference>